<dbReference type="Pfam" id="PF08424">
    <property type="entry name" value="NRDE-2"/>
    <property type="match status" value="1"/>
</dbReference>
<dbReference type="AlphaFoldDB" id="W3XFM6"/>
<dbReference type="KEGG" id="pfy:PFICI_05892"/>
<dbReference type="GO" id="GO:0031048">
    <property type="term" value="P:regulatory ncRNA-mediated heterochromatin formation"/>
    <property type="evidence" value="ECO:0007669"/>
    <property type="project" value="TreeGrafter"/>
</dbReference>
<evidence type="ECO:0000313" key="6">
    <source>
        <dbReference type="Proteomes" id="UP000030651"/>
    </source>
</evidence>
<sequence>MPSQGPSSVPKFGSFKRKLERAPSPEQKQSHRKIQQTEDTSAQSYQRRSRNRQNNASSREAFQSSTPESPEDNNISGSRSDISHRPAPSSRGAKDELFAIDKRGDPLIRRYGCNDRYAIPSYRRFGRGRLLGSDAFFRTEPHGNREVFLLRSYREGGSELSRDRMSVLTKSARGTGDLVRVRQDKSASFNGTEDFLPLVPIKKQKRGRSGSDISLAEDQQPSYRSIHGMSKKHQDSESDETYDSDSSANYDLSECLDPIKKKGVQLTARIKDDPSDVSSWIELVEHQDVLRDLHSSNDRNPTQAEIKSYADIKLSMLEKAMRHCQSSDRVTELRLRIMLEGEKIWDNKTASQRWQELMTTHGNDFQVWTAFMAFQQSNLPEFSYQSIKQSYVQRLSWIKSELARENLDPGRQVLYSQLVIVFSRALQFIADSGYAELATAVWQAMLELHFQRPLNLVDGPPDAALSSFRNFWESEVPRIGEQDAQGWASYESNQESQEPPEPRLYDNFTPPHTRDPYKAWAAVEKQKAEGAKAPARTLDDGIDDDPYRVVMFSDFEDLLFISPRASQPLIQQQILDAFLVFCQMPPVFGSSSAIRSILVDQFMNGGQKAYITDQKPTRQQESVSSDMKRPDFASQMQSHVKTVEVAFPLSDWFRLMQPAEEVLLPEQYSLVSNVLKQLVVSFKNAGLATYYLAFDHINNPGSRKKTAKSLLKDHSSHVDLYLGFARSEYSKSNKDAARSILSAALGLAGLTMKDRVRLCVSQTWMELENGQLTKALAQLCLAAGGQAPEDPVSPARVLQTREFLTRNRDQMLSSRAVDDAEAYTEALSLLEYVTGMSGKESQSGVQGDVWLAVANINTFSAQLTSRGLAGSQTQETLFQFAAQLLYYHASHGPYRPGFFRECVEGYTLAFPRNTIFLSLYAWREDRLGIEDRVRSILDETVLSKANDCASSRAFAIRYEIATGNAHSACAAFERAVESNTCKNNTGIWISYIRYCHGKRELRLKAKSVFYRAIQRCPWSKDVFMEAFVTLARDMDTSELKSVYSTLCDKGLRVHVELDVFVENWKSTLKQEERQR</sequence>
<keyword evidence="3" id="KW-0539">Nucleus</keyword>
<dbReference type="PANTHER" id="PTHR13471">
    <property type="entry name" value="TETRATRICOPEPTIDE-LIKE HELICAL"/>
    <property type="match status" value="1"/>
</dbReference>
<gene>
    <name evidence="5" type="ORF">PFICI_05892</name>
</gene>
<evidence type="ECO:0008006" key="7">
    <source>
        <dbReference type="Google" id="ProtNLM"/>
    </source>
</evidence>
<feature type="region of interest" description="Disordered" evidence="4">
    <location>
        <begin position="487"/>
        <end position="509"/>
    </location>
</feature>
<evidence type="ECO:0000256" key="2">
    <source>
        <dbReference type="ARBA" id="ARBA00009265"/>
    </source>
</evidence>
<feature type="region of interest" description="Disordered" evidence="4">
    <location>
        <begin position="1"/>
        <end position="98"/>
    </location>
</feature>
<evidence type="ECO:0000256" key="1">
    <source>
        <dbReference type="ARBA" id="ARBA00004123"/>
    </source>
</evidence>
<dbReference type="GeneID" id="19270905"/>
<comment type="similarity">
    <text evidence="2">Belongs to the NRDE2 family.</text>
</comment>
<dbReference type="InParanoid" id="W3XFM6"/>
<dbReference type="PANTHER" id="PTHR13471:SF0">
    <property type="entry name" value="NUCLEAR EXOSOME REGULATOR NRDE2"/>
    <property type="match status" value="1"/>
</dbReference>
<dbReference type="HOGENOM" id="CLU_007550_0_0_1"/>
<name>W3XFM6_PESFW</name>
<evidence type="ECO:0000313" key="5">
    <source>
        <dbReference type="EMBL" id="ETS84016.1"/>
    </source>
</evidence>
<dbReference type="Gene3D" id="1.25.40.10">
    <property type="entry name" value="Tetratricopeptide repeat domain"/>
    <property type="match status" value="1"/>
</dbReference>
<feature type="compositionally biased region" description="Low complexity" evidence="4">
    <location>
        <begin position="41"/>
        <end position="61"/>
    </location>
</feature>
<dbReference type="InterPro" id="IPR011990">
    <property type="entry name" value="TPR-like_helical_dom_sf"/>
</dbReference>
<feature type="region of interest" description="Disordered" evidence="4">
    <location>
        <begin position="200"/>
        <end position="249"/>
    </location>
</feature>
<evidence type="ECO:0000256" key="4">
    <source>
        <dbReference type="SAM" id="MobiDB-lite"/>
    </source>
</evidence>
<dbReference type="SUPFAM" id="SSF48452">
    <property type="entry name" value="TPR-like"/>
    <property type="match status" value="1"/>
</dbReference>
<keyword evidence="6" id="KW-1185">Reference proteome</keyword>
<dbReference type="EMBL" id="KI912111">
    <property type="protein sequence ID" value="ETS84016.1"/>
    <property type="molecule type" value="Genomic_DNA"/>
</dbReference>
<organism evidence="5 6">
    <name type="scientific">Pestalotiopsis fici (strain W106-1 / CGMCC3.15140)</name>
    <dbReference type="NCBI Taxonomy" id="1229662"/>
    <lineage>
        <taxon>Eukaryota</taxon>
        <taxon>Fungi</taxon>
        <taxon>Dikarya</taxon>
        <taxon>Ascomycota</taxon>
        <taxon>Pezizomycotina</taxon>
        <taxon>Sordariomycetes</taxon>
        <taxon>Xylariomycetidae</taxon>
        <taxon>Amphisphaeriales</taxon>
        <taxon>Sporocadaceae</taxon>
        <taxon>Pestalotiopsis</taxon>
    </lineage>
</organism>
<dbReference type="OMA" id="MRDKELH"/>
<dbReference type="GO" id="GO:1902369">
    <property type="term" value="P:negative regulation of RNA catabolic process"/>
    <property type="evidence" value="ECO:0007669"/>
    <property type="project" value="TreeGrafter"/>
</dbReference>
<dbReference type="GO" id="GO:0071013">
    <property type="term" value="C:catalytic step 2 spliceosome"/>
    <property type="evidence" value="ECO:0007669"/>
    <property type="project" value="TreeGrafter"/>
</dbReference>
<evidence type="ECO:0000256" key="3">
    <source>
        <dbReference type="ARBA" id="ARBA00023242"/>
    </source>
</evidence>
<dbReference type="STRING" id="1229662.W3XFM6"/>
<feature type="compositionally biased region" description="Polar residues" evidence="4">
    <location>
        <begin position="62"/>
        <end position="80"/>
    </location>
</feature>
<dbReference type="eggNOG" id="KOG1972">
    <property type="taxonomic scope" value="Eukaryota"/>
</dbReference>
<protein>
    <recommendedName>
        <fullName evidence="7">DUF1740-domain-containing protein</fullName>
    </recommendedName>
</protein>
<dbReference type="OrthoDB" id="297219at2759"/>
<dbReference type="RefSeq" id="XP_007832664.1">
    <property type="nucleotide sequence ID" value="XM_007834473.1"/>
</dbReference>
<proteinExistence type="inferred from homology"/>
<comment type="subcellular location">
    <subcellularLocation>
        <location evidence="1">Nucleus</location>
    </subcellularLocation>
</comment>
<reference evidence="6" key="1">
    <citation type="journal article" date="2015" name="BMC Genomics">
        <title>Genomic and transcriptomic analysis of the endophytic fungus Pestalotiopsis fici reveals its lifestyle and high potential for synthesis of natural products.</title>
        <authorList>
            <person name="Wang X."/>
            <person name="Zhang X."/>
            <person name="Liu L."/>
            <person name="Xiang M."/>
            <person name="Wang W."/>
            <person name="Sun X."/>
            <person name="Che Y."/>
            <person name="Guo L."/>
            <person name="Liu G."/>
            <person name="Guo L."/>
            <person name="Wang C."/>
            <person name="Yin W.B."/>
            <person name="Stadler M."/>
            <person name="Zhang X."/>
            <person name="Liu X."/>
        </authorList>
    </citation>
    <scope>NUCLEOTIDE SEQUENCE [LARGE SCALE GENOMIC DNA]</scope>
    <source>
        <strain evidence="6">W106-1 / CGMCC3.15140</strain>
    </source>
</reference>
<dbReference type="Proteomes" id="UP000030651">
    <property type="component" value="Unassembled WGS sequence"/>
</dbReference>
<dbReference type="InterPro" id="IPR013633">
    <property type="entry name" value="NRDE-2"/>
</dbReference>
<accession>W3XFM6</accession>